<name>A0A0J6YNZ5_COCIT</name>
<proteinExistence type="predicted"/>
<sequence>MAGWLRVKAQVAAPNHRGRGLPAKTDGRIESKIRLCRKNYFKISSLNSAAAANSHQGTLLSLLKATQGLPGQGYDRCSTPQFVIPSLFFTKSARSSLSRLEVKHSHISQKEHGMHVAALKSVPMFL</sequence>
<reference evidence="2" key="1">
    <citation type="journal article" date="2010" name="Genome Res.">
        <title>Population genomic sequencing of Coccidioides fungi reveals recent hybridization and transposon control.</title>
        <authorList>
            <person name="Neafsey D.E."/>
            <person name="Barker B.M."/>
            <person name="Sharpton T.J."/>
            <person name="Stajich J.E."/>
            <person name="Park D.J."/>
            <person name="Whiston E."/>
            <person name="Hung C.-Y."/>
            <person name="McMahan C."/>
            <person name="White J."/>
            <person name="Sykes S."/>
            <person name="Heiman D."/>
            <person name="Young S."/>
            <person name="Zeng Q."/>
            <person name="Abouelleil A."/>
            <person name="Aftuck L."/>
            <person name="Bessette D."/>
            <person name="Brown A."/>
            <person name="FitzGerald M."/>
            <person name="Lui A."/>
            <person name="Macdonald J.P."/>
            <person name="Priest M."/>
            <person name="Orbach M.J."/>
            <person name="Galgiani J.N."/>
            <person name="Kirkland T.N."/>
            <person name="Cole G.T."/>
            <person name="Birren B.W."/>
            <person name="Henn M.R."/>
            <person name="Taylor J.W."/>
            <person name="Rounsley S.D."/>
        </authorList>
    </citation>
    <scope>NUCLEOTIDE SEQUENCE [LARGE SCALE GENOMIC DNA]</scope>
    <source>
        <strain evidence="2">RMSCC 2394</strain>
    </source>
</reference>
<evidence type="ECO:0000313" key="2">
    <source>
        <dbReference type="Proteomes" id="UP000054565"/>
    </source>
</evidence>
<protein>
    <submittedName>
        <fullName evidence="1">Uncharacterized protein</fullName>
    </submittedName>
</protein>
<organism evidence="1 2">
    <name type="scientific">Coccidioides immitis RMSCC 2394</name>
    <dbReference type="NCBI Taxonomy" id="404692"/>
    <lineage>
        <taxon>Eukaryota</taxon>
        <taxon>Fungi</taxon>
        <taxon>Dikarya</taxon>
        <taxon>Ascomycota</taxon>
        <taxon>Pezizomycotina</taxon>
        <taxon>Eurotiomycetes</taxon>
        <taxon>Eurotiomycetidae</taxon>
        <taxon>Onygenales</taxon>
        <taxon>Onygenaceae</taxon>
        <taxon>Coccidioides</taxon>
    </lineage>
</organism>
<dbReference type="Proteomes" id="UP000054565">
    <property type="component" value="Unassembled WGS sequence"/>
</dbReference>
<dbReference type="AlphaFoldDB" id="A0A0J6YNZ5"/>
<dbReference type="EMBL" id="DS028099">
    <property type="protein sequence ID" value="KMP09425.1"/>
    <property type="molecule type" value="Genomic_DNA"/>
</dbReference>
<accession>A0A0J6YNZ5</accession>
<gene>
    <name evidence="1" type="ORF">CIRG_09595</name>
</gene>
<evidence type="ECO:0000313" key="1">
    <source>
        <dbReference type="EMBL" id="KMP09425.1"/>
    </source>
</evidence>